<evidence type="ECO:0000313" key="2">
    <source>
        <dbReference type="EMBL" id="MDA6071217.1"/>
    </source>
</evidence>
<proteinExistence type="predicted"/>
<feature type="domain" description="Knr4/Smi1-like" evidence="1">
    <location>
        <begin position="36"/>
        <end position="134"/>
    </location>
</feature>
<protein>
    <submittedName>
        <fullName evidence="2">SMI1/KNR4 family protein</fullName>
    </submittedName>
</protein>
<evidence type="ECO:0000313" key="3">
    <source>
        <dbReference type="Proteomes" id="UP001212170"/>
    </source>
</evidence>
<keyword evidence="3" id="KW-1185">Reference proteome</keyword>
<dbReference type="SUPFAM" id="SSF160631">
    <property type="entry name" value="SMI1/KNR4-like"/>
    <property type="match status" value="1"/>
</dbReference>
<dbReference type="Gene3D" id="3.40.1580.10">
    <property type="entry name" value="SMI1/KNR4-like"/>
    <property type="match status" value="1"/>
</dbReference>
<dbReference type="EMBL" id="JAMZNK010000030">
    <property type="protein sequence ID" value="MDA6071217.1"/>
    <property type="molecule type" value="Genomic_DNA"/>
</dbReference>
<sequence>MWYDKYTFYKKQKRLIDEYPEINLQQIWNNKLPTDFFLPDELLELLQFSNGGGIINGNRDFGYFSLIDMRNYYFDYKLSKYTPLFLPVAFNGGGIFYAYDFRDPKNIRIVAADAGDLEYESSIVIGETLDEVLSKTNDIVEELDKIRTPILFTEDEKQIIELRKQLAYLNANRNSIDTKSYLLAKRKLESQIKQLKFFI</sequence>
<name>A0ABT4WFF9_9FLAO</name>
<dbReference type="RefSeq" id="WP_271337034.1">
    <property type="nucleotide sequence ID" value="NZ_JAMZNK010000030.1"/>
</dbReference>
<dbReference type="InterPro" id="IPR018958">
    <property type="entry name" value="Knr4/Smi1-like_dom"/>
</dbReference>
<organism evidence="2 3">
    <name type="scientific">Flavobacterium azizsancarii</name>
    <dbReference type="NCBI Taxonomy" id="2961580"/>
    <lineage>
        <taxon>Bacteria</taxon>
        <taxon>Pseudomonadati</taxon>
        <taxon>Bacteroidota</taxon>
        <taxon>Flavobacteriia</taxon>
        <taxon>Flavobacteriales</taxon>
        <taxon>Flavobacteriaceae</taxon>
        <taxon>Flavobacterium</taxon>
    </lineage>
</organism>
<comment type="caution">
    <text evidence="2">The sequence shown here is derived from an EMBL/GenBank/DDBJ whole genome shotgun (WGS) entry which is preliminary data.</text>
</comment>
<dbReference type="Pfam" id="PF09346">
    <property type="entry name" value="SMI1_KNR4"/>
    <property type="match status" value="1"/>
</dbReference>
<dbReference type="InterPro" id="IPR037883">
    <property type="entry name" value="Knr4/Smi1-like_sf"/>
</dbReference>
<gene>
    <name evidence="2" type="ORF">NJT12_16490</name>
</gene>
<accession>A0ABT4WFF9</accession>
<dbReference type="Proteomes" id="UP001212170">
    <property type="component" value="Unassembled WGS sequence"/>
</dbReference>
<evidence type="ECO:0000259" key="1">
    <source>
        <dbReference type="Pfam" id="PF09346"/>
    </source>
</evidence>
<reference evidence="2 3" key="1">
    <citation type="journal article" date="2023" name="Chemosphere">
        <title>Whole genome analysis of Flavobacterium aziz-sancarii sp. nov., isolated from Ardley Island (Antarctica), revealed a rich resistome and bioremediation potential.</title>
        <authorList>
            <person name="Otur C."/>
            <person name="Okay S."/>
            <person name="Kurt-Kizildogan A."/>
        </authorList>
    </citation>
    <scope>NUCLEOTIDE SEQUENCE [LARGE SCALE GENOMIC DNA]</scope>
    <source>
        <strain evidence="2 3">AC</strain>
    </source>
</reference>